<evidence type="ECO:0000256" key="3">
    <source>
        <dbReference type="ARBA" id="ARBA00023180"/>
    </source>
</evidence>
<evidence type="ECO:0000256" key="4">
    <source>
        <dbReference type="SAM" id="MobiDB-lite"/>
    </source>
</evidence>
<dbReference type="SUPFAM" id="SSF57501">
    <property type="entry name" value="Cystine-knot cytokines"/>
    <property type="match status" value="1"/>
</dbReference>
<accession>A0A1B6ENK1</accession>
<dbReference type="PANTHER" id="PTHR23199">
    <property type="entry name" value="NEUROTROPHIN 1-RELATED"/>
    <property type="match status" value="1"/>
</dbReference>
<dbReference type="PANTHER" id="PTHR23199:SF16">
    <property type="entry name" value="PROTEIN SPAETZLE 5"/>
    <property type="match status" value="1"/>
</dbReference>
<dbReference type="InterPro" id="IPR052444">
    <property type="entry name" value="Spz/Toll_ligand-like"/>
</dbReference>
<dbReference type="InterPro" id="IPR032104">
    <property type="entry name" value="Spaetzle"/>
</dbReference>
<dbReference type="GO" id="GO:0005121">
    <property type="term" value="F:Toll binding"/>
    <property type="evidence" value="ECO:0007669"/>
    <property type="project" value="TreeGrafter"/>
</dbReference>
<dbReference type="EMBL" id="GECZ01030262">
    <property type="protein sequence ID" value="JAS39507.1"/>
    <property type="molecule type" value="Transcribed_RNA"/>
</dbReference>
<reference evidence="7" key="1">
    <citation type="submission" date="2015-11" db="EMBL/GenBank/DDBJ databases">
        <title>De novo transcriptome assembly of four potential Pierce s Disease insect vectors from Arizona vineyards.</title>
        <authorList>
            <person name="Tassone E.E."/>
        </authorList>
    </citation>
    <scope>NUCLEOTIDE SEQUENCE</scope>
</reference>
<keyword evidence="3" id="KW-0325">Glycoprotein</keyword>
<evidence type="ECO:0000256" key="2">
    <source>
        <dbReference type="ARBA" id="ARBA00023157"/>
    </source>
</evidence>
<feature type="compositionally biased region" description="Pro residues" evidence="4">
    <location>
        <begin position="102"/>
        <end position="111"/>
    </location>
</feature>
<proteinExistence type="predicted"/>
<feature type="signal peptide" evidence="5">
    <location>
        <begin position="1"/>
        <end position="19"/>
    </location>
</feature>
<keyword evidence="1 5" id="KW-0732">Signal</keyword>
<dbReference type="InterPro" id="IPR029034">
    <property type="entry name" value="Cystine-knot_cytokine"/>
</dbReference>
<name>A0A1B6ENK1_9HEMI</name>
<dbReference type="GO" id="GO:0005615">
    <property type="term" value="C:extracellular space"/>
    <property type="evidence" value="ECO:0007669"/>
    <property type="project" value="UniProtKB-ARBA"/>
</dbReference>
<evidence type="ECO:0000313" key="7">
    <source>
        <dbReference type="EMBL" id="JAS39507.1"/>
    </source>
</evidence>
<dbReference type="Gene3D" id="2.10.90.10">
    <property type="entry name" value="Cystine-knot cytokines"/>
    <property type="match status" value="1"/>
</dbReference>
<gene>
    <name evidence="7" type="ORF">g.33962</name>
</gene>
<feature type="region of interest" description="Disordered" evidence="4">
    <location>
        <begin position="92"/>
        <end position="111"/>
    </location>
</feature>
<dbReference type="GO" id="GO:0045087">
    <property type="term" value="P:innate immune response"/>
    <property type="evidence" value="ECO:0007669"/>
    <property type="project" value="TreeGrafter"/>
</dbReference>
<dbReference type="AlphaFoldDB" id="A0A1B6ENK1"/>
<keyword evidence="2" id="KW-1015">Disulfide bond</keyword>
<sequence length="308" mass="35220">MAVLLFLVGLTVLLPPAQSTPPPLPPSPYHCLEYGNCRHHYNLVPAPPGKTPPCASHGSTFCENTDQYPMRLIQYLVDHWVYDYRSLLKDESKDDFPKRPRPQPTYGPPHPVGYKQFLMSDAYHTIKYNPPVHVPGNSLNFSQPQGYPDRRYPLPPLPFYNNDPGQIYSALLQPSNVTPYDPSHWWKRITRSDETSRPKRQLPGQDIQLCPTRSQFVSPRAALNSQGNWMYVVNLEQDQTRLTQQVRAETCTSDRCNGICTLPNGYTSRCQQQYVQKRLIALEGSGNQLYTDTFWLPHCCICQITPTN</sequence>
<dbReference type="GO" id="GO:0021556">
    <property type="term" value="P:central nervous system formation"/>
    <property type="evidence" value="ECO:0007669"/>
    <property type="project" value="TreeGrafter"/>
</dbReference>
<dbReference type="GO" id="GO:0008083">
    <property type="term" value="F:growth factor activity"/>
    <property type="evidence" value="ECO:0007669"/>
    <property type="project" value="TreeGrafter"/>
</dbReference>
<feature type="chain" id="PRO_5008582356" description="Spaetzle domain-containing protein" evidence="5">
    <location>
        <begin position="20"/>
        <end position="308"/>
    </location>
</feature>
<protein>
    <recommendedName>
        <fullName evidence="6">Spaetzle domain-containing protein</fullName>
    </recommendedName>
</protein>
<evidence type="ECO:0000256" key="1">
    <source>
        <dbReference type="ARBA" id="ARBA00022729"/>
    </source>
</evidence>
<evidence type="ECO:0000256" key="5">
    <source>
        <dbReference type="SAM" id="SignalP"/>
    </source>
</evidence>
<evidence type="ECO:0000259" key="6">
    <source>
        <dbReference type="Pfam" id="PF16077"/>
    </source>
</evidence>
<feature type="domain" description="Spaetzle" evidence="6">
    <location>
        <begin position="208"/>
        <end position="304"/>
    </location>
</feature>
<organism evidence="7">
    <name type="scientific">Cuerna arida</name>
    <dbReference type="NCBI Taxonomy" id="1464854"/>
    <lineage>
        <taxon>Eukaryota</taxon>
        <taxon>Metazoa</taxon>
        <taxon>Ecdysozoa</taxon>
        <taxon>Arthropoda</taxon>
        <taxon>Hexapoda</taxon>
        <taxon>Insecta</taxon>
        <taxon>Pterygota</taxon>
        <taxon>Neoptera</taxon>
        <taxon>Paraneoptera</taxon>
        <taxon>Hemiptera</taxon>
        <taxon>Auchenorrhyncha</taxon>
        <taxon>Membracoidea</taxon>
        <taxon>Cicadellidae</taxon>
        <taxon>Cicadellinae</taxon>
        <taxon>Proconiini</taxon>
        <taxon>Cuerna</taxon>
    </lineage>
</organism>
<dbReference type="Pfam" id="PF16077">
    <property type="entry name" value="Spaetzle"/>
    <property type="match status" value="1"/>
</dbReference>